<dbReference type="InterPro" id="IPR007110">
    <property type="entry name" value="Ig-like_dom"/>
</dbReference>
<accession>A0A452QIQ9</accession>
<evidence type="ECO:0000256" key="25">
    <source>
        <dbReference type="ARBA" id="ARBA00051243"/>
    </source>
</evidence>
<keyword evidence="19" id="KW-0829">Tyrosine-protein kinase</keyword>
<dbReference type="GO" id="GO:0048010">
    <property type="term" value="P:vascular endothelial growth factor receptor signaling pathway"/>
    <property type="evidence" value="ECO:0007669"/>
    <property type="project" value="TreeGrafter"/>
</dbReference>
<dbReference type="FunFam" id="1.10.510.10:FF:000077">
    <property type="entry name" value="Vascular endothelial growth factor receptor 2"/>
    <property type="match status" value="1"/>
</dbReference>
<keyword evidence="7" id="KW-0963">Cytoplasm</keyword>
<evidence type="ECO:0000256" key="17">
    <source>
        <dbReference type="ARBA" id="ARBA00022989"/>
    </source>
</evidence>
<dbReference type="SUPFAM" id="SSF56112">
    <property type="entry name" value="Protein kinase-like (PK-like)"/>
    <property type="match status" value="1"/>
</dbReference>
<dbReference type="InterPro" id="IPR001824">
    <property type="entry name" value="Tyr_kinase_rcpt_3_CS"/>
</dbReference>
<gene>
    <name evidence="37" type="primary">FLT4</name>
</gene>
<comment type="catalytic activity">
    <reaction evidence="25">
        <text>L-tyrosyl-[protein] + ATP = O-phospho-L-tyrosyl-[protein] + ADP + H(+)</text>
        <dbReference type="Rhea" id="RHEA:10596"/>
        <dbReference type="Rhea" id="RHEA-COMP:10136"/>
        <dbReference type="Rhea" id="RHEA-COMP:20101"/>
        <dbReference type="ChEBI" id="CHEBI:15378"/>
        <dbReference type="ChEBI" id="CHEBI:30616"/>
        <dbReference type="ChEBI" id="CHEBI:46858"/>
        <dbReference type="ChEBI" id="CHEBI:61978"/>
        <dbReference type="ChEBI" id="CHEBI:456216"/>
        <dbReference type="EC" id="2.7.10.1"/>
    </reaction>
</comment>
<feature type="binding site" evidence="30">
    <location>
        <position position="1041"/>
    </location>
    <ligand>
        <name>Mg(2+)</name>
        <dbReference type="ChEBI" id="CHEBI:18420"/>
    </ligand>
</feature>
<keyword evidence="17 34" id="KW-1133">Transmembrane helix</keyword>
<keyword evidence="8" id="KW-0597">Phosphoprotein</keyword>
<dbReference type="InterPro" id="IPR013783">
    <property type="entry name" value="Ig-like_fold"/>
</dbReference>
<evidence type="ECO:0000256" key="18">
    <source>
        <dbReference type="ARBA" id="ARBA00023136"/>
    </source>
</evidence>
<dbReference type="Ensembl" id="ENSUAMT00000005705.1">
    <property type="protein sequence ID" value="ENSUAMP00000005017.1"/>
    <property type="gene ID" value="ENSUAMG00000004369.1"/>
</dbReference>
<dbReference type="FunFam" id="2.60.40.10:FF:000532">
    <property type="entry name" value="Vascular endothelial growth factor receptor 2"/>
    <property type="match status" value="1"/>
</dbReference>
<dbReference type="PROSITE" id="PS00240">
    <property type="entry name" value="RECEPTOR_TYR_KIN_III"/>
    <property type="match status" value="1"/>
</dbReference>
<evidence type="ECO:0000256" key="29">
    <source>
        <dbReference type="PIRSR" id="PIRSR000615-2"/>
    </source>
</evidence>
<evidence type="ECO:0000313" key="37">
    <source>
        <dbReference type="Ensembl" id="ENSUAMP00000005017.1"/>
    </source>
</evidence>
<feature type="domain" description="Protein kinase" evidence="35">
    <location>
        <begin position="842"/>
        <end position="1159"/>
    </location>
</feature>
<feature type="binding site" evidence="29">
    <location>
        <begin position="849"/>
        <end position="856"/>
    </location>
    <ligand>
        <name>ATP</name>
        <dbReference type="ChEBI" id="CHEBI:30616"/>
    </ligand>
</feature>
<dbReference type="FunFam" id="2.60.40.10:FF:000247">
    <property type="entry name" value="Vascular endothelial growth factor receptor 3"/>
    <property type="match status" value="1"/>
</dbReference>
<dbReference type="SUPFAM" id="SSF48726">
    <property type="entry name" value="Immunoglobulin"/>
    <property type="match status" value="5"/>
</dbReference>
<feature type="region of interest" description="Disordered" evidence="33">
    <location>
        <begin position="60"/>
        <end position="104"/>
    </location>
</feature>
<evidence type="ECO:0000256" key="27">
    <source>
        <dbReference type="ARBA" id="ARBA00083372"/>
    </source>
</evidence>
<evidence type="ECO:0000256" key="11">
    <source>
        <dbReference type="ARBA" id="ARBA00022692"/>
    </source>
</evidence>
<evidence type="ECO:0000256" key="23">
    <source>
        <dbReference type="ARBA" id="ARBA00023242"/>
    </source>
</evidence>
<dbReference type="SMART" id="SM00219">
    <property type="entry name" value="TyrKc"/>
    <property type="match status" value="1"/>
</dbReference>
<evidence type="ECO:0000256" key="15">
    <source>
        <dbReference type="ARBA" id="ARBA00022777"/>
    </source>
</evidence>
<keyword evidence="9" id="KW-0037">Angiogenesis</keyword>
<feature type="region of interest" description="Disordered" evidence="33">
    <location>
        <begin position="191"/>
        <end position="217"/>
    </location>
</feature>
<dbReference type="GO" id="GO:0005634">
    <property type="term" value="C:nucleus"/>
    <property type="evidence" value="ECO:0007669"/>
    <property type="project" value="UniProtKB-SubCell"/>
</dbReference>
<evidence type="ECO:0000256" key="13">
    <source>
        <dbReference type="ARBA" id="ARBA00022737"/>
    </source>
</evidence>
<evidence type="ECO:0000256" key="32">
    <source>
        <dbReference type="RuleBase" id="RU000311"/>
    </source>
</evidence>
<dbReference type="InterPro" id="IPR050122">
    <property type="entry name" value="RTK"/>
</dbReference>
<keyword evidence="21 32" id="KW-0675">Receptor</keyword>
<evidence type="ECO:0000313" key="38">
    <source>
        <dbReference type="Proteomes" id="UP000291022"/>
    </source>
</evidence>
<evidence type="ECO:0000256" key="3">
    <source>
        <dbReference type="ARBA" id="ARBA00004496"/>
    </source>
</evidence>
<dbReference type="Pfam" id="PF07679">
    <property type="entry name" value="I-set"/>
    <property type="match status" value="1"/>
</dbReference>
<dbReference type="PANTHER" id="PTHR24416:SF49">
    <property type="entry name" value="VASCULAR ENDOTHELIAL GROWTH FACTOR RECEPTOR 3"/>
    <property type="match status" value="1"/>
</dbReference>
<dbReference type="EC" id="2.7.10.1" evidence="4"/>
<keyword evidence="10" id="KW-0808">Transferase</keyword>
<keyword evidence="16 29" id="KW-0067">ATP-binding</keyword>
<dbReference type="GeneTree" id="ENSGT00940000159358"/>
<keyword evidence="30" id="KW-0479">Metal-binding</keyword>
<dbReference type="Gene3D" id="3.30.200.20">
    <property type="entry name" value="Phosphorylase Kinase, domain 1"/>
    <property type="match status" value="1"/>
</dbReference>
<evidence type="ECO:0000256" key="31">
    <source>
        <dbReference type="PROSITE-ProRule" id="PRU10141"/>
    </source>
</evidence>
<evidence type="ECO:0000256" key="14">
    <source>
        <dbReference type="ARBA" id="ARBA00022741"/>
    </source>
</evidence>
<evidence type="ECO:0000256" key="12">
    <source>
        <dbReference type="ARBA" id="ARBA00022729"/>
    </source>
</evidence>
<keyword evidence="18 34" id="KW-0472">Membrane</keyword>
<evidence type="ECO:0000256" key="28">
    <source>
        <dbReference type="PIRSR" id="PIRSR000615-1"/>
    </source>
</evidence>
<dbReference type="Pfam" id="PF13927">
    <property type="entry name" value="Ig_3"/>
    <property type="match status" value="2"/>
</dbReference>
<feature type="domain" description="Ig-like" evidence="36">
    <location>
        <begin position="675"/>
        <end position="761"/>
    </location>
</feature>
<keyword evidence="6" id="KW-1003">Cell membrane</keyword>
<dbReference type="GO" id="GO:0005021">
    <property type="term" value="F:vascular endothelial growth factor receptor activity"/>
    <property type="evidence" value="ECO:0007669"/>
    <property type="project" value="UniProtKB-ARBA"/>
</dbReference>
<dbReference type="PROSITE" id="PS50011">
    <property type="entry name" value="PROTEIN_KINASE_DOM"/>
    <property type="match status" value="1"/>
</dbReference>
<evidence type="ECO:0000256" key="16">
    <source>
        <dbReference type="ARBA" id="ARBA00022840"/>
    </source>
</evidence>
<dbReference type="GO" id="GO:0046872">
    <property type="term" value="F:metal ion binding"/>
    <property type="evidence" value="ECO:0007669"/>
    <property type="project" value="UniProtKB-KW"/>
</dbReference>
<dbReference type="GO" id="GO:0005886">
    <property type="term" value="C:plasma membrane"/>
    <property type="evidence" value="ECO:0007669"/>
    <property type="project" value="UniProtKB-SubCell"/>
</dbReference>
<dbReference type="PANTHER" id="PTHR24416">
    <property type="entry name" value="TYROSINE-PROTEIN KINASE RECEPTOR"/>
    <property type="match status" value="1"/>
</dbReference>
<evidence type="ECO:0000256" key="26">
    <source>
        <dbReference type="ARBA" id="ARBA00078555"/>
    </source>
</evidence>
<dbReference type="PRINTS" id="PR01832">
    <property type="entry name" value="VEGFRECEPTOR"/>
</dbReference>
<evidence type="ECO:0000256" key="4">
    <source>
        <dbReference type="ARBA" id="ARBA00011902"/>
    </source>
</evidence>
<comment type="subcellular location">
    <subcellularLocation>
        <location evidence="2">Cell membrane</location>
        <topology evidence="2">Single-pass type I membrane protein</topology>
    </subcellularLocation>
    <subcellularLocation>
        <location evidence="3">Cytoplasm</location>
    </subcellularLocation>
    <subcellularLocation>
        <location evidence="32">Membrane</location>
        <topology evidence="32">Single-pass type I membrane protein</topology>
    </subcellularLocation>
    <subcellularLocation>
        <location evidence="1">Nucleus</location>
    </subcellularLocation>
</comment>
<dbReference type="GO" id="GO:0001525">
    <property type="term" value="P:angiogenesis"/>
    <property type="evidence" value="ECO:0007669"/>
    <property type="project" value="UniProtKB-KW"/>
</dbReference>
<keyword evidence="22" id="KW-0325">Glycoprotein</keyword>
<dbReference type="CDD" id="cd05862">
    <property type="entry name" value="IgI_VEGFR"/>
    <property type="match status" value="1"/>
</dbReference>
<keyword evidence="30" id="KW-0460">Magnesium</keyword>
<name>A0A452QIQ9_URSAM</name>
<keyword evidence="24 32" id="KW-0393">Immunoglobulin domain</keyword>
<evidence type="ECO:0000256" key="24">
    <source>
        <dbReference type="ARBA" id="ARBA00023319"/>
    </source>
</evidence>
<evidence type="ECO:0000259" key="35">
    <source>
        <dbReference type="PROSITE" id="PS50011"/>
    </source>
</evidence>
<keyword evidence="12" id="KW-0732">Signal</keyword>
<dbReference type="InterPro" id="IPR041348">
    <property type="entry name" value="VEGFR-2_TMD"/>
</dbReference>
<organism evidence="37 38">
    <name type="scientific">Ursus americanus</name>
    <name type="common">American black bear</name>
    <name type="synonym">Euarctos americanus</name>
    <dbReference type="NCBI Taxonomy" id="9643"/>
    <lineage>
        <taxon>Eukaryota</taxon>
        <taxon>Metazoa</taxon>
        <taxon>Chordata</taxon>
        <taxon>Craniata</taxon>
        <taxon>Vertebrata</taxon>
        <taxon>Euteleostomi</taxon>
        <taxon>Mammalia</taxon>
        <taxon>Eutheria</taxon>
        <taxon>Laurasiatheria</taxon>
        <taxon>Carnivora</taxon>
        <taxon>Caniformia</taxon>
        <taxon>Ursidae</taxon>
        <taxon>Ursus</taxon>
    </lineage>
</organism>
<reference evidence="37" key="2">
    <citation type="submission" date="2025-08" db="UniProtKB">
        <authorList>
            <consortium name="Ensembl"/>
        </authorList>
    </citation>
    <scope>IDENTIFICATION</scope>
</reference>
<sequence>MSPCHRVNSRPSAVLTLSSTPGLASGYSMTPPTLNITEETHVIDSSDSLSISCRYSVLSHGDRGLGPPRPRGPEKAKAGDGREEPRRQPLPRAEGPQGLVGLPHCEGTDTRPYCKVLLLREARANDTGSYRCYYKYIQARIEGTTAASTYVFVRDVGQPFINKPDTLLVNRKDSTWVPCLVSIPGLNVTLRSVRPSTSPTPTPGSSPSPPVPGKGGHWGVGVTVHVSPGNELYDIQLFPKKSLELLVGEKLVLNCTVWAEFNSGVTFNWDYPGKQAERGKWVPERRSQQTHTELSSILTIHNVSQHDLGPYVCEANNGIQRFRESTEVIVHEKPFISVEWLKGPVLEATAGDELVKLPVKLAAYPPPEFQWYKDRKSVSGRQSPHALVLKEVTEASAGIYTLALWNSAAGLRRNISLELVVNVPPHIHEKEASSPSTYSRHSRQALTCTAYGVPPPLSIQWHWRPWTPCKAFTQRSLDHMPQCRDWREVTTQDAVNPIESLDTWTEFVEGKNKTVSKLVIQNANVSAMYKCVVFNKVGQDERLIYFYVTNIPDGFSIKSEPSEEPLEGQDVRLSCRADNYTYEHLRWYRLNLSTLHDAHGNPLMLDCKNVHLFATPLAAHLEEAEPGARHATLSLTIPSVAPEHEGDYVCEVQDRRSHDKHCHKKYLSVQALEAPRLTQNLTDLLVNVSDSLEMRCPVAGAHVPSILWYKDERLLEEESGIDLADSNQKLSIQRVREEDAGRYLCSVCNAKGCVNSSASVAVEGSEDKGSMEIVILVGTGVIAVFFWVLLLLIFCNMRRVTHADIKTGYLSIIMDPGEVPLEEQCEYLSYDASQWEFPRERLHLGRVLGHGAFGKVVEASAFGIHKGSSCDTVAVKMLKEGATASEHRALMSELKILIHIGNHLNVVNLLGACTKPNGPLMVIVEFCKYGNLSNFLRAKREAFSPYAVSASPARGLSSAGSPQDARWALLSRPRPNSAEPALLLCAAQDLWLSPLTMEDLVCYSFQVARGMEFLASRKCIHRDLAARNILLSESDVVKICDFGLARDIYKDPDYVRKGSARLPLKWMAPESIFDKVYTTQSDVWSFGVLLWEIFSLGASPYPGVQINEEFCQRLKEGTRMRAPELATPAIRSVMLSCWSGDPKERPAFSELVEILGDLLQGGGRQVSPLPALSGLLAPNPRALKQLARARLCLFSAHRYYNCVSFPGCLARGTQTQGSSRMKTFEEFPMTPTTYKASVDNQTDSGMVLASEEFEQLESRAYSDTQGRRRRLDRGARGGQVFYNSEYGELAGPQDEGDCTPSARAPFFTDDSY</sequence>
<evidence type="ECO:0000256" key="19">
    <source>
        <dbReference type="ARBA" id="ARBA00023137"/>
    </source>
</evidence>
<dbReference type="FunFam" id="2.60.40.10:FF:000411">
    <property type="entry name" value="Vascular endothelial growth factor receptor 3"/>
    <property type="match status" value="1"/>
</dbReference>
<evidence type="ECO:0000256" key="22">
    <source>
        <dbReference type="ARBA" id="ARBA00023180"/>
    </source>
</evidence>
<evidence type="ECO:0000256" key="6">
    <source>
        <dbReference type="ARBA" id="ARBA00022475"/>
    </source>
</evidence>
<dbReference type="FunFam" id="2.60.40.10:FF:000479">
    <property type="entry name" value="Vascular endothelial growth factor receptor 3"/>
    <property type="match status" value="1"/>
</dbReference>
<reference evidence="38" key="1">
    <citation type="submission" date="2016-06" db="EMBL/GenBank/DDBJ databases">
        <title>De novo assembly and RNA-Seq shows season-dependent expression and editing in black bear kidneys.</title>
        <authorList>
            <person name="Korstanje R."/>
            <person name="Srivastava A."/>
            <person name="Sarsani V.K."/>
            <person name="Sheehan S.M."/>
            <person name="Seger R.L."/>
            <person name="Barter M.E."/>
            <person name="Lindqvist C."/>
            <person name="Brody L.C."/>
            <person name="Mullikin J.C."/>
        </authorList>
    </citation>
    <scope>NUCLEOTIDE SEQUENCE [LARGE SCALE GENOMIC DNA]</scope>
</reference>
<dbReference type="GO" id="GO:0043408">
    <property type="term" value="P:regulation of MAPK cascade"/>
    <property type="evidence" value="ECO:0007669"/>
    <property type="project" value="TreeGrafter"/>
</dbReference>
<dbReference type="GO" id="GO:0030335">
    <property type="term" value="P:positive regulation of cell migration"/>
    <property type="evidence" value="ECO:0007669"/>
    <property type="project" value="TreeGrafter"/>
</dbReference>
<dbReference type="InterPro" id="IPR055229">
    <property type="entry name" value="VEGFR1-3_5th"/>
</dbReference>
<dbReference type="CDD" id="cd00096">
    <property type="entry name" value="Ig"/>
    <property type="match status" value="2"/>
</dbReference>
<dbReference type="GO" id="GO:0019838">
    <property type="term" value="F:growth factor binding"/>
    <property type="evidence" value="ECO:0007669"/>
    <property type="project" value="TreeGrafter"/>
</dbReference>
<evidence type="ECO:0000256" key="21">
    <source>
        <dbReference type="ARBA" id="ARBA00023170"/>
    </source>
</evidence>
<feature type="active site" description="Proton acceptor" evidence="28">
    <location>
        <position position="1023"/>
    </location>
</feature>
<feature type="binding site" evidence="29">
    <location>
        <position position="1027"/>
    </location>
    <ligand>
        <name>ATP</name>
        <dbReference type="ChEBI" id="CHEBI:30616"/>
    </ligand>
</feature>
<dbReference type="SMART" id="SM00408">
    <property type="entry name" value="IGc2"/>
    <property type="match status" value="4"/>
</dbReference>
<evidence type="ECO:0000256" key="7">
    <source>
        <dbReference type="ARBA" id="ARBA00022490"/>
    </source>
</evidence>
<evidence type="ECO:0000256" key="5">
    <source>
        <dbReference type="ARBA" id="ARBA00022258"/>
    </source>
</evidence>
<feature type="region of interest" description="Disordered" evidence="33">
    <location>
        <begin position="1288"/>
        <end position="1312"/>
    </location>
</feature>
<feature type="binding site" evidence="29 31">
    <location>
        <position position="876"/>
    </location>
    <ligand>
        <name>ATP</name>
        <dbReference type="ChEBI" id="CHEBI:30616"/>
    </ligand>
</feature>
<dbReference type="SMART" id="SM00409">
    <property type="entry name" value="IG"/>
    <property type="match status" value="6"/>
</dbReference>
<dbReference type="InterPro" id="IPR001245">
    <property type="entry name" value="Ser-Thr/Tyr_kinase_cat_dom"/>
</dbReference>
<dbReference type="Pfam" id="PF07714">
    <property type="entry name" value="PK_Tyr_Ser-Thr"/>
    <property type="match status" value="1"/>
</dbReference>
<feature type="binding site" evidence="30">
    <location>
        <position position="1028"/>
    </location>
    <ligand>
        <name>Mg(2+)</name>
        <dbReference type="ChEBI" id="CHEBI:18420"/>
    </ligand>
</feature>
<feature type="transmembrane region" description="Helical" evidence="34">
    <location>
        <begin position="773"/>
        <end position="795"/>
    </location>
</feature>
<evidence type="ECO:0000256" key="1">
    <source>
        <dbReference type="ARBA" id="ARBA00004123"/>
    </source>
</evidence>
<evidence type="ECO:0000256" key="30">
    <source>
        <dbReference type="PIRSR" id="PIRSR000615-3"/>
    </source>
</evidence>
<dbReference type="PROSITE" id="PS00107">
    <property type="entry name" value="PROTEIN_KINASE_ATP"/>
    <property type="match status" value="1"/>
</dbReference>
<proteinExistence type="inferred from homology"/>
<comment type="similarity">
    <text evidence="32">Belongs to the protein kinase superfamily. Tyr protein kinase family. CSF-1/PDGF receptor subfamily.</text>
</comment>
<dbReference type="FunFam" id="3.30.200.20:FF:000041">
    <property type="entry name" value="Vascular endothelial growth factor receptor 2"/>
    <property type="match status" value="1"/>
</dbReference>
<dbReference type="GO" id="GO:0043235">
    <property type="term" value="C:receptor complex"/>
    <property type="evidence" value="ECO:0007669"/>
    <property type="project" value="TreeGrafter"/>
</dbReference>
<protein>
    <recommendedName>
        <fullName evidence="5">Vascular endothelial growth factor receptor 3</fullName>
        <ecNumber evidence="4">2.7.10.1</ecNumber>
    </recommendedName>
    <alternativeName>
        <fullName evidence="27">Fms-like tyrosine kinase 4</fullName>
    </alternativeName>
    <alternativeName>
        <fullName evidence="26">Tyrosine-protein kinase receptor FLT4</fullName>
    </alternativeName>
</protein>
<dbReference type="PROSITE" id="PS50835">
    <property type="entry name" value="IG_LIKE"/>
    <property type="match status" value="5"/>
</dbReference>
<evidence type="ECO:0000256" key="20">
    <source>
        <dbReference type="ARBA" id="ARBA00023157"/>
    </source>
</evidence>
<evidence type="ECO:0000256" key="8">
    <source>
        <dbReference type="ARBA" id="ARBA00022553"/>
    </source>
</evidence>
<dbReference type="InterPro" id="IPR013098">
    <property type="entry name" value="Ig_I-set"/>
</dbReference>
<dbReference type="Gene3D" id="2.60.40.10">
    <property type="entry name" value="Immunoglobulins"/>
    <property type="match status" value="6"/>
</dbReference>
<keyword evidence="38" id="KW-1185">Reference proteome</keyword>
<evidence type="ECO:0000256" key="34">
    <source>
        <dbReference type="SAM" id="Phobius"/>
    </source>
</evidence>
<feature type="compositionally biased region" description="Pro residues" evidence="33">
    <location>
        <begin position="198"/>
        <end position="212"/>
    </location>
</feature>
<reference evidence="37" key="3">
    <citation type="submission" date="2025-09" db="UniProtKB">
        <authorList>
            <consortium name="Ensembl"/>
        </authorList>
    </citation>
    <scope>IDENTIFICATION</scope>
</reference>
<dbReference type="PIRSF" id="PIRSF000615">
    <property type="entry name" value="TyrPK_CSF1-R"/>
    <property type="match status" value="1"/>
</dbReference>
<evidence type="ECO:0000256" key="33">
    <source>
        <dbReference type="SAM" id="MobiDB-lite"/>
    </source>
</evidence>
<evidence type="ECO:0000259" key="36">
    <source>
        <dbReference type="PROSITE" id="PS50835"/>
    </source>
</evidence>
<dbReference type="InterPro" id="IPR017441">
    <property type="entry name" value="Protein_kinase_ATP_BS"/>
</dbReference>
<evidence type="ECO:0000256" key="2">
    <source>
        <dbReference type="ARBA" id="ARBA00004251"/>
    </source>
</evidence>
<dbReference type="PROSITE" id="PS00109">
    <property type="entry name" value="PROTEIN_KINASE_TYR"/>
    <property type="match status" value="1"/>
</dbReference>
<feature type="domain" description="Ig-like" evidence="36">
    <location>
        <begin position="228"/>
        <end position="329"/>
    </location>
</feature>
<dbReference type="InterPro" id="IPR036179">
    <property type="entry name" value="Ig-like_dom_sf"/>
</dbReference>
<dbReference type="GO" id="GO:0005524">
    <property type="term" value="F:ATP binding"/>
    <property type="evidence" value="ECO:0007669"/>
    <property type="project" value="UniProtKB-UniRule"/>
</dbReference>
<keyword evidence="13" id="KW-0677">Repeat</keyword>
<feature type="compositionally biased region" description="Basic and acidic residues" evidence="33">
    <location>
        <begin position="71"/>
        <end position="87"/>
    </location>
</feature>
<feature type="domain" description="Ig-like" evidence="36">
    <location>
        <begin position="552"/>
        <end position="668"/>
    </location>
</feature>
<dbReference type="Gene3D" id="1.10.510.10">
    <property type="entry name" value="Transferase(Phosphotransferase) domain 1"/>
    <property type="match status" value="1"/>
</dbReference>
<dbReference type="InterPro" id="IPR003598">
    <property type="entry name" value="Ig_sub2"/>
</dbReference>
<keyword evidence="20" id="KW-1015">Disulfide bond</keyword>
<dbReference type="Pfam" id="PF22971">
    <property type="entry name" value="Ig_VEGFR-1-like_5th"/>
    <property type="match status" value="1"/>
</dbReference>
<keyword evidence="11 32" id="KW-0812">Transmembrane</keyword>
<dbReference type="InterPro" id="IPR003599">
    <property type="entry name" value="Ig_sub"/>
</dbReference>
<feature type="domain" description="Ig-like" evidence="36">
    <location>
        <begin position="334"/>
        <end position="418"/>
    </location>
</feature>
<keyword evidence="15" id="KW-0418">Kinase</keyword>
<keyword evidence="14 29" id="KW-0547">Nucleotide-binding</keyword>
<evidence type="ECO:0000256" key="10">
    <source>
        <dbReference type="ARBA" id="ARBA00022679"/>
    </source>
</evidence>
<dbReference type="Proteomes" id="UP000291022">
    <property type="component" value="Unassembled WGS sequence"/>
</dbReference>
<keyword evidence="23" id="KW-0539">Nucleus</keyword>
<dbReference type="InterPro" id="IPR000719">
    <property type="entry name" value="Prot_kinase_dom"/>
</dbReference>
<dbReference type="FunFam" id="2.60.40.10:FF:000143">
    <property type="entry name" value="Vascular endothelial growth factor receptor 3"/>
    <property type="match status" value="1"/>
</dbReference>
<dbReference type="InterPro" id="IPR011009">
    <property type="entry name" value="Kinase-like_dom_sf"/>
</dbReference>
<feature type="domain" description="Ig-like" evidence="36">
    <location>
        <begin position="425"/>
        <end position="549"/>
    </location>
</feature>
<dbReference type="Pfam" id="PF17988">
    <property type="entry name" value="VEGFR-2_TMD"/>
    <property type="match status" value="1"/>
</dbReference>
<dbReference type="GO" id="GO:0005737">
    <property type="term" value="C:cytoplasm"/>
    <property type="evidence" value="ECO:0007669"/>
    <property type="project" value="UniProtKB-SubCell"/>
</dbReference>
<dbReference type="PRINTS" id="PR01835">
    <property type="entry name" value="VEGFRECEPTR3"/>
</dbReference>
<evidence type="ECO:0000256" key="9">
    <source>
        <dbReference type="ARBA" id="ARBA00022657"/>
    </source>
</evidence>
<dbReference type="InterPro" id="IPR008266">
    <property type="entry name" value="Tyr_kinase_AS"/>
</dbReference>
<dbReference type="InterPro" id="IPR020635">
    <property type="entry name" value="Tyr_kinase_cat_dom"/>
</dbReference>